<dbReference type="Proteomes" id="UP001339962">
    <property type="component" value="Unassembled WGS sequence"/>
</dbReference>
<dbReference type="RefSeq" id="WP_255357516.1">
    <property type="nucleotide sequence ID" value="NZ_JACIDF010000002.1"/>
</dbReference>
<dbReference type="AlphaFoldDB" id="A0ABD5IZI9"/>
<dbReference type="EMBL" id="JARTLI010000070">
    <property type="protein sequence ID" value="MED5053787.1"/>
    <property type="molecule type" value="Genomic_DNA"/>
</dbReference>
<proteinExistence type="predicted"/>
<reference evidence="1 3" key="1">
    <citation type="submission" date="2023-01" db="EMBL/GenBank/DDBJ databases">
        <title>Genome-based reclassification of Anoxybacillus geothermalis as a later heterotypic synonym of Anoxybacillus rupiensis.</title>
        <authorList>
            <person name="Inan Bektas K."/>
            <person name="Canakci S."/>
            <person name="Belduz A.A."/>
            <person name="Guler H.H."/>
        </authorList>
    </citation>
    <scope>NUCLEOTIDE SEQUENCE [LARGE SCALE GENOMIC DNA]</scope>
    <source>
        <strain evidence="1 3">DSM 17127</strain>
    </source>
</reference>
<keyword evidence="3" id="KW-1185">Reference proteome</keyword>
<comment type="caution">
    <text evidence="2">The sequence shown here is derived from an EMBL/GenBank/DDBJ whole genome shotgun (WGS) entry which is preliminary data.</text>
</comment>
<accession>A0ABD5IZI9</accession>
<gene>
    <name evidence="2" type="ORF">P9850_18665</name>
    <name evidence="1" type="ORF">PNH38_07125</name>
</gene>
<evidence type="ECO:0000313" key="4">
    <source>
        <dbReference type="Proteomes" id="UP001339962"/>
    </source>
</evidence>
<reference evidence="2 4" key="2">
    <citation type="submission" date="2023-03" db="EMBL/GenBank/DDBJ databases">
        <title>Bacillus Genome Sequencing.</title>
        <authorList>
            <person name="Dunlap C."/>
        </authorList>
    </citation>
    <scope>NUCLEOTIDE SEQUENCE [LARGE SCALE GENOMIC DNA]</scope>
    <source>
        <strain evidence="2 4">NRS-38</strain>
    </source>
</reference>
<dbReference type="Proteomes" id="UP001213979">
    <property type="component" value="Unassembled WGS sequence"/>
</dbReference>
<organism evidence="2 4">
    <name type="scientific">Anoxybacteroides rupiense</name>
    <dbReference type="NCBI Taxonomy" id="311460"/>
    <lineage>
        <taxon>Bacteria</taxon>
        <taxon>Bacillati</taxon>
        <taxon>Bacillota</taxon>
        <taxon>Bacilli</taxon>
        <taxon>Bacillales</taxon>
        <taxon>Anoxybacillaceae</taxon>
        <taxon>Anoxybacteroides</taxon>
    </lineage>
</organism>
<name>A0ABD5IZI9_9BACL</name>
<protein>
    <submittedName>
        <fullName evidence="2">Uncharacterized protein</fullName>
    </submittedName>
</protein>
<evidence type="ECO:0000313" key="3">
    <source>
        <dbReference type="Proteomes" id="UP001213979"/>
    </source>
</evidence>
<evidence type="ECO:0000313" key="1">
    <source>
        <dbReference type="EMBL" id="MDE8563659.1"/>
    </source>
</evidence>
<sequence length="43" mass="5225">MEMYEQAYLRYLEKCEEFGIQAIDPIEFIHNLTPEQIQMMLSQ</sequence>
<dbReference type="EMBL" id="JAQOTG010000004">
    <property type="protein sequence ID" value="MDE8563659.1"/>
    <property type="molecule type" value="Genomic_DNA"/>
</dbReference>
<evidence type="ECO:0000313" key="2">
    <source>
        <dbReference type="EMBL" id="MED5053787.1"/>
    </source>
</evidence>